<dbReference type="EMBL" id="JAEPRB010000001">
    <property type="protein sequence ID" value="KAG2228219.1"/>
    <property type="molecule type" value="Genomic_DNA"/>
</dbReference>
<dbReference type="GO" id="GO:0005737">
    <property type="term" value="C:cytoplasm"/>
    <property type="evidence" value="ECO:0007669"/>
    <property type="project" value="TreeGrafter"/>
</dbReference>
<protein>
    <recommendedName>
        <fullName evidence="4">DUF1748-domain-containing protein</fullName>
    </recommendedName>
</protein>
<dbReference type="InterPro" id="IPR013726">
    <property type="entry name" value="Mitofissin"/>
</dbReference>
<sequence>MWNKLLHVTVDAILVSTFLAGVKRTTGLQPAINKIQNKEIRGYLESYLNFGEYVLDSAILIMNNSSYFERKQ</sequence>
<feature type="signal peptide" evidence="1">
    <location>
        <begin position="1"/>
        <end position="27"/>
    </location>
</feature>
<dbReference type="OrthoDB" id="16824at2759"/>
<evidence type="ECO:0008006" key="4">
    <source>
        <dbReference type="Google" id="ProtNLM"/>
    </source>
</evidence>
<gene>
    <name evidence="2" type="ORF">INT45_011011</name>
</gene>
<evidence type="ECO:0000256" key="1">
    <source>
        <dbReference type="SAM" id="SignalP"/>
    </source>
</evidence>
<proteinExistence type="predicted"/>
<reference evidence="2 3" key="1">
    <citation type="submission" date="2020-12" db="EMBL/GenBank/DDBJ databases">
        <title>Metabolic potential, ecology and presence of endohyphal bacteria is reflected in genomic diversity of Mucoromycotina.</title>
        <authorList>
            <person name="Muszewska A."/>
            <person name="Okrasinska A."/>
            <person name="Steczkiewicz K."/>
            <person name="Drgas O."/>
            <person name="Orlowska M."/>
            <person name="Perlinska-Lenart U."/>
            <person name="Aleksandrzak-Piekarczyk T."/>
            <person name="Szatraj K."/>
            <person name="Zielenkiewicz U."/>
            <person name="Pilsyk S."/>
            <person name="Malc E."/>
            <person name="Mieczkowski P."/>
            <person name="Kruszewska J.S."/>
            <person name="Biernat P."/>
            <person name="Pawlowska J."/>
        </authorList>
    </citation>
    <scope>NUCLEOTIDE SEQUENCE [LARGE SCALE GENOMIC DNA]</scope>
    <source>
        <strain evidence="2 3">CBS 142.35</strain>
    </source>
</reference>
<keyword evidence="3" id="KW-1185">Reference proteome</keyword>
<dbReference type="PANTHER" id="PTHR28075:SF1">
    <property type="entry name" value="DUF1748-DOMAIN-CONTAINING PROTEIN"/>
    <property type="match status" value="1"/>
</dbReference>
<accession>A0A8H7VV40</accession>
<name>A0A8H7VV40_9FUNG</name>
<dbReference type="PANTHER" id="PTHR28075">
    <property type="entry name" value="CHROMOSOME 16, WHOLE GENOME SHOTGUN SEQUENCE"/>
    <property type="match status" value="1"/>
</dbReference>
<keyword evidence="1" id="KW-0732">Signal</keyword>
<feature type="chain" id="PRO_5034093619" description="DUF1748-domain-containing protein" evidence="1">
    <location>
        <begin position="28"/>
        <end position="72"/>
    </location>
</feature>
<evidence type="ECO:0000313" key="2">
    <source>
        <dbReference type="EMBL" id="KAG2228219.1"/>
    </source>
</evidence>
<organism evidence="2 3">
    <name type="scientific">Circinella minor</name>
    <dbReference type="NCBI Taxonomy" id="1195481"/>
    <lineage>
        <taxon>Eukaryota</taxon>
        <taxon>Fungi</taxon>
        <taxon>Fungi incertae sedis</taxon>
        <taxon>Mucoromycota</taxon>
        <taxon>Mucoromycotina</taxon>
        <taxon>Mucoromycetes</taxon>
        <taxon>Mucorales</taxon>
        <taxon>Lichtheimiaceae</taxon>
        <taxon>Circinella</taxon>
    </lineage>
</organism>
<dbReference type="Pfam" id="PF08520">
    <property type="entry name" value="Mitofissin"/>
    <property type="match status" value="1"/>
</dbReference>
<evidence type="ECO:0000313" key="3">
    <source>
        <dbReference type="Proteomes" id="UP000646827"/>
    </source>
</evidence>
<dbReference type="Proteomes" id="UP000646827">
    <property type="component" value="Unassembled WGS sequence"/>
</dbReference>
<comment type="caution">
    <text evidence="2">The sequence shown here is derived from an EMBL/GenBank/DDBJ whole genome shotgun (WGS) entry which is preliminary data.</text>
</comment>
<dbReference type="AlphaFoldDB" id="A0A8H7VV40"/>